<name>A0A6M7WV69_RHILI</name>
<dbReference type="EMBL" id="CP033367">
    <property type="protein sequence ID" value="QKD05446.1"/>
    <property type="molecule type" value="Genomic_DNA"/>
</dbReference>
<evidence type="ECO:0000256" key="1">
    <source>
        <dbReference type="SAM" id="MobiDB-lite"/>
    </source>
</evidence>
<evidence type="ECO:0000313" key="3">
    <source>
        <dbReference type="Proteomes" id="UP000503017"/>
    </source>
</evidence>
<sequence>MHGQVAPHARSVWADLDAIVLQEVKALRSAPPRPVEAPFGSDEEFMDRASAYLEGRGEEAHLLMERLRGMLGQTASPHTNEAGAPEEPAREEGIDNAVRPGTVPADVASPEAEHEQET</sequence>
<dbReference type="Proteomes" id="UP000503017">
    <property type="component" value="Chromosome"/>
</dbReference>
<gene>
    <name evidence="2" type="ORF">EB235_31455</name>
</gene>
<evidence type="ECO:0000313" key="2">
    <source>
        <dbReference type="EMBL" id="QKD05446.1"/>
    </source>
</evidence>
<protein>
    <submittedName>
        <fullName evidence="2">Uncharacterized protein</fullName>
    </submittedName>
</protein>
<dbReference type="RefSeq" id="WP_027033599.1">
    <property type="nucleotide sequence ID" value="NZ_CP033367.1"/>
</dbReference>
<proteinExistence type="predicted"/>
<organism evidence="2 3">
    <name type="scientific">Mesorhizobium loti R88b</name>
    <dbReference type="NCBI Taxonomy" id="935548"/>
    <lineage>
        <taxon>Bacteria</taxon>
        <taxon>Pseudomonadati</taxon>
        <taxon>Pseudomonadota</taxon>
        <taxon>Alphaproteobacteria</taxon>
        <taxon>Hyphomicrobiales</taxon>
        <taxon>Phyllobacteriaceae</taxon>
        <taxon>Mesorhizobium</taxon>
    </lineage>
</organism>
<dbReference type="AlphaFoldDB" id="A0A6M7WV69"/>
<reference evidence="2 3" key="1">
    <citation type="submission" date="2018-10" db="EMBL/GenBank/DDBJ databases">
        <authorList>
            <person name="Perry B.J."/>
            <person name="Sullivan J.T."/>
            <person name="Murphy R.J.T."/>
            <person name="Ramsay J.P."/>
            <person name="Ronson C.W."/>
        </authorList>
    </citation>
    <scope>NUCLEOTIDE SEQUENCE [LARGE SCALE GENOMIC DNA]</scope>
    <source>
        <strain evidence="2 3">R88b</strain>
    </source>
</reference>
<feature type="region of interest" description="Disordered" evidence="1">
    <location>
        <begin position="72"/>
        <end position="118"/>
    </location>
</feature>
<accession>A0A6M7WV69</accession>